<dbReference type="OrthoDB" id="5985073at2759"/>
<comment type="caution">
    <text evidence="3">The sequence shown here is derived from an EMBL/GenBank/DDBJ whole genome shotgun (WGS) entry which is preliminary data.</text>
</comment>
<dbReference type="PANTHER" id="PTHR45964">
    <property type="entry name" value="WSCD FAMILY MEMBER CG9164"/>
    <property type="match status" value="1"/>
</dbReference>
<comment type="similarity">
    <text evidence="1">Belongs to the WSCD family.</text>
</comment>
<keyword evidence="2" id="KW-0812">Transmembrane</keyword>
<feature type="transmembrane region" description="Helical" evidence="2">
    <location>
        <begin position="6"/>
        <end position="24"/>
    </location>
</feature>
<dbReference type="Gene3D" id="3.40.50.300">
    <property type="entry name" value="P-loop containing nucleotide triphosphate hydrolases"/>
    <property type="match status" value="1"/>
</dbReference>
<dbReference type="PANTHER" id="PTHR45964:SF5">
    <property type="entry name" value="WSCD FAMILY MEMBER CG9164"/>
    <property type="match status" value="1"/>
</dbReference>
<organism evidence="3 4">
    <name type="scientific">Holothuria leucospilota</name>
    <name type="common">Black long sea cucumber</name>
    <name type="synonym">Mertensiothuria leucospilota</name>
    <dbReference type="NCBI Taxonomy" id="206669"/>
    <lineage>
        <taxon>Eukaryota</taxon>
        <taxon>Metazoa</taxon>
        <taxon>Echinodermata</taxon>
        <taxon>Eleutherozoa</taxon>
        <taxon>Echinozoa</taxon>
        <taxon>Holothuroidea</taxon>
        <taxon>Aspidochirotacea</taxon>
        <taxon>Aspidochirotida</taxon>
        <taxon>Holothuriidae</taxon>
        <taxon>Holothuria</taxon>
    </lineage>
</organism>
<accession>A0A9Q1BZR0</accession>
<keyword evidence="2" id="KW-0472">Membrane</keyword>
<sequence>MRVTNVGQWLFLIFLTIAGLLWTISRPGGDAELSISKNSLIQAKPKHFFKKFTNASKQRGRNAGGSNRVYNNIVEPNVNRSLMNITEKEPKQYTNCEKEIKFAPKHSTPLVALASFPRSGNTWTRYMLQIATQIYTTSIYWKNEIHMDSSTEIWIKSTEKSFINWHDLNLSWIKNSKRLLIVYYTDLIEHPERELTRMTMFLDQPVRPHLIRCATQAYPWRDRNHLPSKPFFPSRLVKYIQEVNKTLIEKNARPLPSHWA</sequence>
<dbReference type="SUPFAM" id="SSF52540">
    <property type="entry name" value="P-loop containing nucleoside triphosphate hydrolases"/>
    <property type="match status" value="1"/>
</dbReference>
<dbReference type="AlphaFoldDB" id="A0A9Q1BZR0"/>
<evidence type="ECO:0000313" key="3">
    <source>
        <dbReference type="EMBL" id="KAJ8035585.1"/>
    </source>
</evidence>
<keyword evidence="2" id="KW-1133">Transmembrane helix</keyword>
<proteinExistence type="inferred from homology"/>
<keyword evidence="4" id="KW-1185">Reference proteome</keyword>
<dbReference type="EMBL" id="JAIZAY010000009">
    <property type="protein sequence ID" value="KAJ8035585.1"/>
    <property type="molecule type" value="Genomic_DNA"/>
</dbReference>
<evidence type="ECO:0000256" key="2">
    <source>
        <dbReference type="SAM" id="Phobius"/>
    </source>
</evidence>
<dbReference type="Proteomes" id="UP001152320">
    <property type="component" value="Chromosome 9"/>
</dbReference>
<protein>
    <submittedName>
        <fullName evidence="3">WSC domain-containing protein 1</fullName>
    </submittedName>
</protein>
<evidence type="ECO:0000313" key="4">
    <source>
        <dbReference type="Proteomes" id="UP001152320"/>
    </source>
</evidence>
<reference evidence="3" key="1">
    <citation type="submission" date="2021-10" db="EMBL/GenBank/DDBJ databases">
        <title>Tropical sea cucumber genome reveals ecological adaptation and Cuvierian tubules defense mechanism.</title>
        <authorList>
            <person name="Chen T."/>
        </authorList>
    </citation>
    <scope>NUCLEOTIDE SEQUENCE</scope>
    <source>
        <strain evidence="3">Nanhai2018</strain>
        <tissue evidence="3">Muscle</tissue>
    </source>
</reference>
<evidence type="ECO:0000256" key="1">
    <source>
        <dbReference type="ARBA" id="ARBA00010236"/>
    </source>
</evidence>
<gene>
    <name evidence="3" type="ORF">HOLleu_19312</name>
</gene>
<dbReference type="InterPro" id="IPR051589">
    <property type="entry name" value="Sialate-O-sulfotransferase"/>
</dbReference>
<dbReference type="InterPro" id="IPR027417">
    <property type="entry name" value="P-loop_NTPase"/>
</dbReference>
<name>A0A9Q1BZR0_HOLLE</name>